<dbReference type="CDD" id="cd23767">
    <property type="entry name" value="IQCD"/>
    <property type="match status" value="1"/>
</dbReference>
<organism evidence="6 7">
    <name type="scientific">Senna tora</name>
    <dbReference type="NCBI Taxonomy" id="362788"/>
    <lineage>
        <taxon>Eukaryota</taxon>
        <taxon>Viridiplantae</taxon>
        <taxon>Streptophyta</taxon>
        <taxon>Embryophyta</taxon>
        <taxon>Tracheophyta</taxon>
        <taxon>Spermatophyta</taxon>
        <taxon>Magnoliopsida</taxon>
        <taxon>eudicotyledons</taxon>
        <taxon>Gunneridae</taxon>
        <taxon>Pentapetalae</taxon>
        <taxon>rosids</taxon>
        <taxon>fabids</taxon>
        <taxon>Fabales</taxon>
        <taxon>Fabaceae</taxon>
        <taxon>Caesalpinioideae</taxon>
        <taxon>Cassia clade</taxon>
        <taxon>Senna</taxon>
    </lineage>
</organism>
<sequence length="443" mass="49008">MGRATRWLKSLFGIKKHTEHLKENPNSSSFPHPHTDPTGLCHNPSTIPPNISPAEAAWLQSFYTQTEKQQNKHAIAVAAATAAAADAAVAAAQAAVAVVRLTSHGRGTMFGGHDRWAAVKIQTVFRGYLARKALKALKGLVKLQALVRGYLVRKQATATFHSMQALIRAQATVRSQKARSRLMNRDYNEGYRFEARARRSMERFDDTRSEFAAPIIHSRRMSSSFDATMNNTNSVDGSPKIVEVDTGRPKSRSRRTNASSISDFGDDPQFYAVSSPLPMPSSSCCRTPARLSIPDYRRSLQDSDWGLLPAAAGEECRPSTAQSTPRFANSCVSAAASCRSVCGGGDGFFRRYGNFPNYMADTQSFKAKLRSQSAPKQRPEPGAARKRVSLNELLESRSSLSGVRMQRSCSQVQEAISFKNAVMGKLEFGRETDQRDYYLQRRW</sequence>
<comment type="caution">
    <text evidence="6">The sequence shown here is derived from an EMBL/GenBank/DDBJ whole genome shotgun (WGS) entry which is preliminary data.</text>
</comment>
<dbReference type="PANTHER" id="PTHR32295">
    <property type="entry name" value="IQ-DOMAIN 5-RELATED"/>
    <property type="match status" value="1"/>
</dbReference>
<dbReference type="PANTHER" id="PTHR32295:SF10">
    <property type="entry name" value="PROTEIN IQ-DOMAIN 25"/>
    <property type="match status" value="1"/>
</dbReference>
<keyword evidence="7" id="KW-1185">Reference proteome</keyword>
<feature type="region of interest" description="Disordered" evidence="4">
    <location>
        <begin position="21"/>
        <end position="47"/>
    </location>
</feature>
<dbReference type="Proteomes" id="UP000634136">
    <property type="component" value="Unassembled WGS sequence"/>
</dbReference>
<evidence type="ECO:0000256" key="3">
    <source>
        <dbReference type="ARBA" id="ARBA00024378"/>
    </source>
</evidence>
<evidence type="ECO:0000313" key="6">
    <source>
        <dbReference type="EMBL" id="KAF7819754.1"/>
    </source>
</evidence>
<proteinExistence type="inferred from homology"/>
<dbReference type="GO" id="GO:0005516">
    <property type="term" value="F:calmodulin binding"/>
    <property type="evidence" value="ECO:0007669"/>
    <property type="project" value="UniProtKB-KW"/>
</dbReference>
<dbReference type="Pfam" id="PF13178">
    <property type="entry name" value="DUF4005"/>
    <property type="match status" value="1"/>
</dbReference>
<dbReference type="InterPro" id="IPR025064">
    <property type="entry name" value="DUF4005"/>
</dbReference>
<dbReference type="PROSITE" id="PS50096">
    <property type="entry name" value="IQ"/>
    <property type="match status" value="2"/>
</dbReference>
<evidence type="ECO:0000259" key="5">
    <source>
        <dbReference type="Pfam" id="PF13178"/>
    </source>
</evidence>
<feature type="region of interest" description="Disordered" evidence="4">
    <location>
        <begin position="230"/>
        <end position="261"/>
    </location>
</feature>
<dbReference type="EMBL" id="JAAIUW010000008">
    <property type="protein sequence ID" value="KAF7819754.1"/>
    <property type="molecule type" value="Genomic_DNA"/>
</dbReference>
<dbReference type="AlphaFoldDB" id="A0A834WK23"/>
<evidence type="ECO:0000313" key="7">
    <source>
        <dbReference type="Proteomes" id="UP000634136"/>
    </source>
</evidence>
<comment type="subunit">
    <text evidence="3">Binds to multiple calmodulin (CaM) in the presence of Ca(2+) and CaM-like proteins.</text>
</comment>
<dbReference type="SMART" id="SM00015">
    <property type="entry name" value="IQ"/>
    <property type="match status" value="2"/>
</dbReference>
<dbReference type="Pfam" id="PF00612">
    <property type="entry name" value="IQ"/>
    <property type="match status" value="2"/>
</dbReference>
<keyword evidence="1" id="KW-0112">Calmodulin-binding</keyword>
<dbReference type="OrthoDB" id="1704267at2759"/>
<dbReference type="InterPro" id="IPR000048">
    <property type="entry name" value="IQ_motif_EF-hand-BS"/>
</dbReference>
<accession>A0A834WK23</accession>
<comment type="similarity">
    <text evidence="2">Belongs to the IQD family.</text>
</comment>
<evidence type="ECO:0000256" key="4">
    <source>
        <dbReference type="SAM" id="MobiDB-lite"/>
    </source>
</evidence>
<dbReference type="Gene3D" id="1.20.5.190">
    <property type="match status" value="1"/>
</dbReference>
<evidence type="ECO:0000256" key="2">
    <source>
        <dbReference type="ARBA" id="ARBA00024341"/>
    </source>
</evidence>
<protein>
    <submittedName>
        <fullName evidence="6">Protein IQ-DOMAIN 14-like</fullName>
    </submittedName>
</protein>
<feature type="domain" description="DUF4005" evidence="5">
    <location>
        <begin position="319"/>
        <end position="401"/>
    </location>
</feature>
<gene>
    <name evidence="6" type="ORF">G2W53_025209</name>
</gene>
<evidence type="ECO:0000256" key="1">
    <source>
        <dbReference type="ARBA" id="ARBA00022860"/>
    </source>
</evidence>
<reference evidence="6" key="1">
    <citation type="submission" date="2020-09" db="EMBL/GenBank/DDBJ databases">
        <title>Genome-Enabled Discovery of Anthraquinone Biosynthesis in Senna tora.</title>
        <authorList>
            <person name="Kang S.-H."/>
            <person name="Pandey R.P."/>
            <person name="Lee C.-M."/>
            <person name="Sim J.-S."/>
            <person name="Jeong J.-T."/>
            <person name="Choi B.-S."/>
            <person name="Jung M."/>
            <person name="Ginzburg D."/>
            <person name="Zhao K."/>
            <person name="Won S.Y."/>
            <person name="Oh T.-J."/>
            <person name="Yu Y."/>
            <person name="Kim N.-H."/>
            <person name="Lee O.R."/>
            <person name="Lee T.-H."/>
            <person name="Bashyal P."/>
            <person name="Kim T.-S."/>
            <person name="Lee W.-H."/>
            <person name="Kawkins C."/>
            <person name="Kim C.-K."/>
            <person name="Kim J.S."/>
            <person name="Ahn B.O."/>
            <person name="Rhee S.Y."/>
            <person name="Sohng J.K."/>
        </authorList>
    </citation>
    <scope>NUCLEOTIDE SEQUENCE</scope>
    <source>
        <tissue evidence="6">Leaf</tissue>
    </source>
</reference>
<name>A0A834WK23_9FABA</name>